<protein>
    <submittedName>
        <fullName evidence="1">Uncharacterized protein</fullName>
    </submittedName>
</protein>
<dbReference type="AlphaFoldDB" id="A0A8B3CNX3"/>
<accession>A0A8B3CNX3</accession>
<gene>
    <name evidence="1" type="ORF">DLM78_16170</name>
</gene>
<sequence>MFEKYTEFVLEDSEANKFFTLILNEPSNSKVRKMSTRCIRFSETVFDLGKPKSTSSLLKPLFSSHCSTVYILSGISILKKFL</sequence>
<evidence type="ECO:0000313" key="2">
    <source>
        <dbReference type="Proteomes" id="UP000266669"/>
    </source>
</evidence>
<comment type="caution">
    <text evidence="1">The sequence shown here is derived from an EMBL/GenBank/DDBJ whole genome shotgun (WGS) entry which is preliminary data.</text>
</comment>
<evidence type="ECO:0000313" key="1">
    <source>
        <dbReference type="EMBL" id="RHX84960.1"/>
    </source>
</evidence>
<dbReference type="EMBL" id="QHCS01000004">
    <property type="protein sequence ID" value="RHX84960.1"/>
    <property type="molecule type" value="Genomic_DNA"/>
</dbReference>
<reference evidence="2" key="1">
    <citation type="submission" date="2018-05" db="EMBL/GenBank/DDBJ databases">
        <title>Leptospira yasudae sp. nov. and Leptospira stimsonii sp. nov., two pathogenic species of the genus Leptospira isolated from environmental sources.</title>
        <authorList>
            <person name="Casanovas-Massana A."/>
            <person name="Hamond C."/>
            <person name="Santos L.A."/>
            <person name="Hacker K.P."/>
            <person name="Balassiano I."/>
            <person name="Medeiros M.A."/>
            <person name="Reis M.G."/>
            <person name="Ko A.I."/>
            <person name="Wunder E.A."/>
        </authorList>
    </citation>
    <scope>NUCLEOTIDE SEQUENCE [LARGE SCALE GENOMIC DNA]</scope>
    <source>
        <strain evidence="2">AMB6-RJ</strain>
    </source>
</reference>
<dbReference type="Proteomes" id="UP000266669">
    <property type="component" value="Unassembled WGS sequence"/>
</dbReference>
<proteinExistence type="predicted"/>
<name>A0A8B3CNX3_9LEPT</name>
<organism evidence="1 2">
    <name type="scientific">Leptospira stimsonii</name>
    <dbReference type="NCBI Taxonomy" id="2202203"/>
    <lineage>
        <taxon>Bacteria</taxon>
        <taxon>Pseudomonadati</taxon>
        <taxon>Spirochaetota</taxon>
        <taxon>Spirochaetia</taxon>
        <taxon>Leptospirales</taxon>
        <taxon>Leptospiraceae</taxon>
        <taxon>Leptospira</taxon>
    </lineage>
</organism>